<organism evidence="2 3">
    <name type="scientific">Sandarakinorhabdus glacialis</name>
    <dbReference type="NCBI Taxonomy" id="1614636"/>
    <lineage>
        <taxon>Bacteria</taxon>
        <taxon>Pseudomonadati</taxon>
        <taxon>Pseudomonadota</taxon>
        <taxon>Alphaproteobacteria</taxon>
        <taxon>Sphingomonadales</taxon>
        <taxon>Sphingosinicellaceae</taxon>
        <taxon>Sandarakinorhabdus</taxon>
    </lineage>
</organism>
<accession>A0A916ZWY7</accession>
<keyword evidence="3" id="KW-1185">Reference proteome</keyword>
<feature type="transmembrane region" description="Helical" evidence="1">
    <location>
        <begin position="87"/>
        <end position="109"/>
    </location>
</feature>
<dbReference type="RefSeq" id="WP_188763287.1">
    <property type="nucleotide sequence ID" value="NZ_BMJM01000009.1"/>
</dbReference>
<keyword evidence="1" id="KW-1133">Transmembrane helix</keyword>
<name>A0A916ZWY7_9SPHN</name>
<keyword evidence="1" id="KW-0812">Transmembrane</keyword>
<evidence type="ECO:0008006" key="4">
    <source>
        <dbReference type="Google" id="ProtNLM"/>
    </source>
</evidence>
<comment type="caution">
    <text evidence="2">The sequence shown here is derived from an EMBL/GenBank/DDBJ whole genome shotgun (WGS) entry which is preliminary data.</text>
</comment>
<sequence>MTVDEAELLAWLDGELAPTEAARVAAAVAADPALARLADTHRKIADRLRKGFAPLLAEPTTNADPGTAPDTVVAFRRRASPGLSRRFVMPTWAALAATLFFGMIGGTLIGRNVPSSTSPSNAVLAQGNLAHLLDTRLASAEQTGAIRLVLTFRAHDGKLCRTWSAPTQAGIACRADDRWTIRTLETAQPGPGGDYRMASGNSPQVLAAVDAAMAGTPLDAAQEAAARARSWR</sequence>
<evidence type="ECO:0000313" key="2">
    <source>
        <dbReference type="EMBL" id="GGE17384.1"/>
    </source>
</evidence>
<evidence type="ECO:0000256" key="1">
    <source>
        <dbReference type="SAM" id="Phobius"/>
    </source>
</evidence>
<protein>
    <recommendedName>
        <fullName evidence="4">Anti-sigma factor</fullName>
    </recommendedName>
</protein>
<gene>
    <name evidence="2" type="ORF">GCM10011529_24880</name>
</gene>
<proteinExistence type="predicted"/>
<evidence type="ECO:0000313" key="3">
    <source>
        <dbReference type="Proteomes" id="UP000635071"/>
    </source>
</evidence>
<reference evidence="2" key="2">
    <citation type="submission" date="2020-09" db="EMBL/GenBank/DDBJ databases">
        <authorList>
            <person name="Sun Q."/>
            <person name="Zhou Y."/>
        </authorList>
    </citation>
    <scope>NUCLEOTIDE SEQUENCE</scope>
    <source>
        <strain evidence="2">CGMCC 1.15519</strain>
    </source>
</reference>
<dbReference type="Proteomes" id="UP000635071">
    <property type="component" value="Unassembled WGS sequence"/>
</dbReference>
<reference evidence="2" key="1">
    <citation type="journal article" date="2014" name="Int. J. Syst. Evol. Microbiol.">
        <title>Complete genome sequence of Corynebacterium casei LMG S-19264T (=DSM 44701T), isolated from a smear-ripened cheese.</title>
        <authorList>
            <consortium name="US DOE Joint Genome Institute (JGI-PGF)"/>
            <person name="Walter F."/>
            <person name="Albersmeier A."/>
            <person name="Kalinowski J."/>
            <person name="Ruckert C."/>
        </authorList>
    </citation>
    <scope>NUCLEOTIDE SEQUENCE</scope>
    <source>
        <strain evidence="2">CGMCC 1.15519</strain>
    </source>
</reference>
<dbReference type="AlphaFoldDB" id="A0A916ZWY7"/>
<keyword evidence="1" id="KW-0472">Membrane</keyword>
<dbReference type="EMBL" id="BMJM01000009">
    <property type="protein sequence ID" value="GGE17384.1"/>
    <property type="molecule type" value="Genomic_DNA"/>
</dbReference>